<proteinExistence type="predicted"/>
<dbReference type="AlphaFoldDB" id="A0A9P0Q4U5"/>
<comment type="caution">
    <text evidence="2">The sequence shown here is derived from an EMBL/GenBank/DDBJ whole genome shotgun (WGS) entry which is preliminary data.</text>
</comment>
<evidence type="ECO:0000313" key="3">
    <source>
        <dbReference type="Proteomes" id="UP001152888"/>
    </source>
</evidence>
<protein>
    <submittedName>
        <fullName evidence="2">Uncharacterized protein</fullName>
    </submittedName>
</protein>
<sequence length="101" mass="10929">MDLGFDEGSPPISASAFYGRKKVRNLDAAADFDASCSNNVDVVIIPPDPDTLIDEEDMDDDNLDITDLPTDVPGTLEVFVQAADDESATKSDSEWDDSDNE</sequence>
<dbReference type="EMBL" id="CAKOFQ010007995">
    <property type="protein sequence ID" value="CAH2010701.1"/>
    <property type="molecule type" value="Genomic_DNA"/>
</dbReference>
<accession>A0A9P0Q4U5</accession>
<reference evidence="2" key="1">
    <citation type="submission" date="2022-03" db="EMBL/GenBank/DDBJ databases">
        <authorList>
            <person name="Sayadi A."/>
        </authorList>
    </citation>
    <scope>NUCLEOTIDE SEQUENCE</scope>
</reference>
<feature type="region of interest" description="Disordered" evidence="1">
    <location>
        <begin position="82"/>
        <end position="101"/>
    </location>
</feature>
<dbReference type="OrthoDB" id="10057240at2759"/>
<name>A0A9P0Q4U5_ACAOB</name>
<gene>
    <name evidence="2" type="ORF">ACAOBT_LOCUS31708</name>
</gene>
<organism evidence="2 3">
    <name type="scientific">Acanthoscelides obtectus</name>
    <name type="common">Bean weevil</name>
    <name type="synonym">Bruchus obtectus</name>
    <dbReference type="NCBI Taxonomy" id="200917"/>
    <lineage>
        <taxon>Eukaryota</taxon>
        <taxon>Metazoa</taxon>
        <taxon>Ecdysozoa</taxon>
        <taxon>Arthropoda</taxon>
        <taxon>Hexapoda</taxon>
        <taxon>Insecta</taxon>
        <taxon>Pterygota</taxon>
        <taxon>Neoptera</taxon>
        <taxon>Endopterygota</taxon>
        <taxon>Coleoptera</taxon>
        <taxon>Polyphaga</taxon>
        <taxon>Cucujiformia</taxon>
        <taxon>Chrysomeloidea</taxon>
        <taxon>Chrysomelidae</taxon>
        <taxon>Bruchinae</taxon>
        <taxon>Bruchini</taxon>
        <taxon>Acanthoscelides</taxon>
    </lineage>
</organism>
<keyword evidence="3" id="KW-1185">Reference proteome</keyword>
<feature type="non-terminal residue" evidence="2">
    <location>
        <position position="101"/>
    </location>
</feature>
<dbReference type="Proteomes" id="UP001152888">
    <property type="component" value="Unassembled WGS sequence"/>
</dbReference>
<evidence type="ECO:0000313" key="2">
    <source>
        <dbReference type="EMBL" id="CAH2010701.1"/>
    </source>
</evidence>
<evidence type="ECO:0000256" key="1">
    <source>
        <dbReference type="SAM" id="MobiDB-lite"/>
    </source>
</evidence>